<dbReference type="InterPro" id="IPR011990">
    <property type="entry name" value="TPR-like_helical_dom_sf"/>
</dbReference>
<dbReference type="EMBL" id="HG793127">
    <property type="protein sequence ID" value="CDK26299.1"/>
    <property type="molecule type" value="Genomic_DNA"/>
</dbReference>
<keyword evidence="3" id="KW-1185">Reference proteome</keyword>
<dbReference type="Proteomes" id="UP000019384">
    <property type="component" value="Unassembled WGS sequence"/>
</dbReference>
<protein>
    <recommendedName>
        <fullName evidence="4">Golgi to ER traffic protein 4</fullName>
    </recommendedName>
</protein>
<name>W6MIJ9_9ASCO</name>
<evidence type="ECO:0008006" key="4">
    <source>
        <dbReference type="Google" id="ProtNLM"/>
    </source>
</evidence>
<dbReference type="Gene3D" id="1.25.40.10">
    <property type="entry name" value="Tetratricopeptide repeat domain"/>
    <property type="match status" value="1"/>
</dbReference>
<gene>
    <name evidence="2" type="ORF">KUCA_T00002270001</name>
</gene>
<dbReference type="RefSeq" id="XP_022458305.1">
    <property type="nucleotide sequence ID" value="XM_022602506.1"/>
</dbReference>
<dbReference type="HOGENOM" id="CLU_046061_0_2_1"/>
<evidence type="ECO:0000313" key="3">
    <source>
        <dbReference type="Proteomes" id="UP000019384"/>
    </source>
</evidence>
<dbReference type="PANTHER" id="PTHR12875:SF0">
    <property type="entry name" value="GOLGI TO ER TRAFFIC PROTEIN 4 HOMOLOG"/>
    <property type="match status" value="1"/>
</dbReference>
<dbReference type="OrthoDB" id="10252405at2759"/>
<reference evidence="2" key="2">
    <citation type="submission" date="2014-02" db="EMBL/GenBank/DDBJ databases">
        <title>Complete DNA sequence of /Kuraishia capsulata/ illustrates novel genomic features among budding yeasts (/Saccharomycotina/).</title>
        <authorList>
            <person name="Morales L."/>
            <person name="Noel B."/>
            <person name="Porcel B."/>
            <person name="Marcet-Houben M."/>
            <person name="Hullo M-F."/>
            <person name="Sacerdot C."/>
            <person name="Tekaia F."/>
            <person name="Leh-Louis V."/>
            <person name="Despons L."/>
            <person name="Khanna V."/>
            <person name="Aury J-M."/>
            <person name="Barbe V."/>
            <person name="Couloux A."/>
            <person name="Labadie K."/>
            <person name="Pelletier E."/>
            <person name="Souciet J-L."/>
            <person name="Boekhout T."/>
            <person name="Gabaldon T."/>
            <person name="Wincker P."/>
            <person name="Dujon B."/>
        </authorList>
    </citation>
    <scope>NUCLEOTIDE SEQUENCE</scope>
    <source>
        <strain evidence="2">CBS 1993</strain>
    </source>
</reference>
<dbReference type="GO" id="GO:0072380">
    <property type="term" value="C:TRC complex"/>
    <property type="evidence" value="ECO:0007669"/>
    <property type="project" value="TreeGrafter"/>
</dbReference>
<dbReference type="Pfam" id="PF04190">
    <property type="entry name" value="GET4"/>
    <property type="match status" value="1"/>
</dbReference>
<dbReference type="PANTHER" id="PTHR12875">
    <property type="entry name" value="GOLGI TO ER TRAFFIC PROTEIN 4 HOMOLOG"/>
    <property type="match status" value="1"/>
</dbReference>
<dbReference type="InterPro" id="IPR007317">
    <property type="entry name" value="GET4"/>
</dbReference>
<accession>W6MIJ9</accession>
<comment type="similarity">
    <text evidence="1">Belongs to the GET4 family.</text>
</comment>
<sequence length="313" mass="35261">MSAQHDKKLALYLQRCKAKVDAGAHYEAQQSVRTYVNRYVAGKKFADATELLFQSCKMLIEAQKYDESADLLLYLLEIFEKESPSEDQVKKDQLPQVVEILNLIPDTDANLPSLTKEISRWAAESTGSALGDSQLNYVLGEKLFYSELKENMNLAEQCLLASQNEEALKLLLELNLQVLRNGGPELVPVIAPRLVVPYLLMENFKFATKSLAVLIEEYSSRGELVESGGMKTFIFEESNFKMLNFLQLLVQFAQRAGPENADNFKILFGRYRSLFDESLEKKVNAIGEIYFGVSVVAKAVNPLQNMMSGLFGR</sequence>
<dbReference type="AlphaFoldDB" id="W6MIJ9"/>
<reference evidence="2" key="1">
    <citation type="submission" date="2013-12" db="EMBL/GenBank/DDBJ databases">
        <authorList>
            <person name="Genoscope - CEA"/>
        </authorList>
    </citation>
    <scope>NUCLEOTIDE SEQUENCE</scope>
    <source>
        <strain evidence="2">CBS 1993</strain>
    </source>
</reference>
<evidence type="ECO:0000256" key="1">
    <source>
        <dbReference type="ARBA" id="ARBA00005351"/>
    </source>
</evidence>
<dbReference type="GeneID" id="34519693"/>
<dbReference type="STRING" id="1382522.W6MIJ9"/>
<dbReference type="GO" id="GO:0045048">
    <property type="term" value="P:protein insertion into ER membrane"/>
    <property type="evidence" value="ECO:0007669"/>
    <property type="project" value="InterPro"/>
</dbReference>
<evidence type="ECO:0000313" key="2">
    <source>
        <dbReference type="EMBL" id="CDK26299.1"/>
    </source>
</evidence>
<proteinExistence type="inferred from homology"/>
<organism evidence="2 3">
    <name type="scientific">Kuraishia capsulata CBS 1993</name>
    <dbReference type="NCBI Taxonomy" id="1382522"/>
    <lineage>
        <taxon>Eukaryota</taxon>
        <taxon>Fungi</taxon>
        <taxon>Dikarya</taxon>
        <taxon>Ascomycota</taxon>
        <taxon>Saccharomycotina</taxon>
        <taxon>Pichiomycetes</taxon>
        <taxon>Pichiales</taxon>
        <taxon>Pichiaceae</taxon>
        <taxon>Kuraishia</taxon>
    </lineage>
</organism>